<dbReference type="EMBL" id="BART01006212">
    <property type="protein sequence ID" value="GAG59555.1"/>
    <property type="molecule type" value="Genomic_DNA"/>
</dbReference>
<organism evidence="1">
    <name type="scientific">marine sediment metagenome</name>
    <dbReference type="NCBI Taxonomy" id="412755"/>
    <lineage>
        <taxon>unclassified sequences</taxon>
        <taxon>metagenomes</taxon>
        <taxon>ecological metagenomes</taxon>
    </lineage>
</organism>
<accession>X0YTJ1</accession>
<dbReference type="AlphaFoldDB" id="X0YTJ1"/>
<sequence>MVRISYKDGQSWESESNLFVNWDNLHEVYKDSQGQVRIQPNYLAPELITDTWDGKIFDVQHIRWEAWYLEFWIKESELQEISRIQSCKTIYVADLDNNLNHTVDMQTSEFLTFNEPERIADTSNWKISFIYRTNKTIINKASSILNTSNIATAFDDGSTVTNETFYTDFDILPTQEDTEADQFSNESSVNITGKAVSKNTSLVVFYLSRTDANTLKKEFERAQTITLNSTTVKENRIVEYEPIGEGLIKCIVNCLTESEVNYPLAV</sequence>
<gene>
    <name evidence="1" type="ORF">S01H4_14154</name>
</gene>
<name>X0YTJ1_9ZZZZ</name>
<reference evidence="1" key="1">
    <citation type="journal article" date="2014" name="Front. Microbiol.">
        <title>High frequency of phylogenetically diverse reductive dehalogenase-homologous genes in deep subseafloor sedimentary metagenomes.</title>
        <authorList>
            <person name="Kawai M."/>
            <person name="Futagami T."/>
            <person name="Toyoda A."/>
            <person name="Takaki Y."/>
            <person name="Nishi S."/>
            <person name="Hori S."/>
            <person name="Arai W."/>
            <person name="Tsubouchi T."/>
            <person name="Morono Y."/>
            <person name="Uchiyama I."/>
            <person name="Ito T."/>
            <person name="Fujiyama A."/>
            <person name="Inagaki F."/>
            <person name="Takami H."/>
        </authorList>
    </citation>
    <scope>NUCLEOTIDE SEQUENCE</scope>
    <source>
        <strain evidence="1">Expedition CK06-06</strain>
    </source>
</reference>
<evidence type="ECO:0000313" key="1">
    <source>
        <dbReference type="EMBL" id="GAG59555.1"/>
    </source>
</evidence>
<proteinExistence type="predicted"/>
<comment type="caution">
    <text evidence="1">The sequence shown here is derived from an EMBL/GenBank/DDBJ whole genome shotgun (WGS) entry which is preliminary data.</text>
</comment>
<protein>
    <submittedName>
        <fullName evidence="1">Uncharacterized protein</fullName>
    </submittedName>
</protein>